<dbReference type="InterPro" id="IPR011009">
    <property type="entry name" value="Kinase-like_dom_sf"/>
</dbReference>
<dbReference type="PANTHER" id="PTHR21310">
    <property type="entry name" value="AMINOGLYCOSIDE PHOSPHOTRANSFERASE-RELATED-RELATED"/>
    <property type="match status" value="1"/>
</dbReference>
<dbReference type="InterPro" id="IPR002575">
    <property type="entry name" value="Aminoglycoside_PTrfase"/>
</dbReference>
<dbReference type="RefSeq" id="XP_033601565.1">
    <property type="nucleotide sequence ID" value="XM_033740862.1"/>
</dbReference>
<dbReference type="Proteomes" id="UP000799437">
    <property type="component" value="Unassembled WGS sequence"/>
</dbReference>
<keyword evidence="3" id="KW-1185">Reference proteome</keyword>
<evidence type="ECO:0000259" key="1">
    <source>
        <dbReference type="Pfam" id="PF01636"/>
    </source>
</evidence>
<dbReference type="PANTHER" id="PTHR21310:SF54">
    <property type="entry name" value="AMINOGLYCOSIDE PHOSPHOTRANSFERASE DOMAIN-CONTAINING PROTEIN"/>
    <property type="match status" value="1"/>
</dbReference>
<feature type="domain" description="Aminoglycoside phosphotransferase" evidence="1">
    <location>
        <begin position="74"/>
        <end position="288"/>
    </location>
</feature>
<dbReference type="InterPro" id="IPR051678">
    <property type="entry name" value="AGP_Transferase"/>
</dbReference>
<organism evidence="2 3">
    <name type="scientific">Pseudovirgaria hyperparasitica</name>
    <dbReference type="NCBI Taxonomy" id="470096"/>
    <lineage>
        <taxon>Eukaryota</taxon>
        <taxon>Fungi</taxon>
        <taxon>Dikarya</taxon>
        <taxon>Ascomycota</taxon>
        <taxon>Pezizomycotina</taxon>
        <taxon>Dothideomycetes</taxon>
        <taxon>Dothideomycetes incertae sedis</taxon>
        <taxon>Acrospermales</taxon>
        <taxon>Acrospermaceae</taxon>
        <taxon>Pseudovirgaria</taxon>
    </lineage>
</organism>
<protein>
    <submittedName>
        <fullName evidence="2">Phosphotransferase enzyme family protein</fullName>
    </submittedName>
</protein>
<dbReference type="GeneID" id="54481916"/>
<evidence type="ECO:0000313" key="2">
    <source>
        <dbReference type="EMBL" id="KAF2759114.1"/>
    </source>
</evidence>
<sequence length="309" mass="36608">MALTLSPSTVPSDQNYDCRESSFFQHHLQLPTPDEVRIRVRQQLESQTCLDVRRQHLIGSYGRKPPASWSDLNLFVKWGPIDRTLPEALCLFSIYKILGKRVPVPEVYGWRTDGDDTFIYMELVRGVTLESVWEQMDVKNRRVVCEDLREIIRSLRTLQQDPRDKYIGNILRNHIYDRSVECYTEQCGPFLSVKAFHDWYAFLCRQAFPDKCIDVPIEPYRYDLPDDTPIRFTHGDLHQSNIMVSSSTPYRVITLIDWEQSGWLPEYWENCKTLWTSYSSSDWAREYVPLFLEQNEKILDAWRWYESSI</sequence>
<dbReference type="Pfam" id="PF01636">
    <property type="entry name" value="APH"/>
    <property type="match status" value="1"/>
</dbReference>
<evidence type="ECO:0000313" key="3">
    <source>
        <dbReference type="Proteomes" id="UP000799437"/>
    </source>
</evidence>
<gene>
    <name evidence="2" type="ORF">EJ05DRAFT_333287</name>
</gene>
<reference evidence="2" key="1">
    <citation type="journal article" date="2020" name="Stud. Mycol.">
        <title>101 Dothideomycetes genomes: a test case for predicting lifestyles and emergence of pathogens.</title>
        <authorList>
            <person name="Haridas S."/>
            <person name="Albert R."/>
            <person name="Binder M."/>
            <person name="Bloem J."/>
            <person name="Labutti K."/>
            <person name="Salamov A."/>
            <person name="Andreopoulos B."/>
            <person name="Baker S."/>
            <person name="Barry K."/>
            <person name="Bills G."/>
            <person name="Bluhm B."/>
            <person name="Cannon C."/>
            <person name="Castanera R."/>
            <person name="Culley D."/>
            <person name="Daum C."/>
            <person name="Ezra D."/>
            <person name="Gonzalez J."/>
            <person name="Henrissat B."/>
            <person name="Kuo A."/>
            <person name="Liang C."/>
            <person name="Lipzen A."/>
            <person name="Lutzoni F."/>
            <person name="Magnuson J."/>
            <person name="Mondo S."/>
            <person name="Nolan M."/>
            <person name="Ohm R."/>
            <person name="Pangilinan J."/>
            <person name="Park H.-J."/>
            <person name="Ramirez L."/>
            <person name="Alfaro M."/>
            <person name="Sun H."/>
            <person name="Tritt A."/>
            <person name="Yoshinaga Y."/>
            <person name="Zwiers L.-H."/>
            <person name="Turgeon B."/>
            <person name="Goodwin S."/>
            <person name="Spatafora J."/>
            <person name="Crous P."/>
            <person name="Grigoriev I."/>
        </authorList>
    </citation>
    <scope>NUCLEOTIDE SEQUENCE</scope>
    <source>
        <strain evidence="2">CBS 121739</strain>
    </source>
</reference>
<dbReference type="OrthoDB" id="5404599at2759"/>
<dbReference type="SUPFAM" id="SSF56112">
    <property type="entry name" value="Protein kinase-like (PK-like)"/>
    <property type="match status" value="1"/>
</dbReference>
<dbReference type="GO" id="GO:0016740">
    <property type="term" value="F:transferase activity"/>
    <property type="evidence" value="ECO:0007669"/>
    <property type="project" value="UniProtKB-KW"/>
</dbReference>
<dbReference type="EMBL" id="ML996570">
    <property type="protein sequence ID" value="KAF2759114.1"/>
    <property type="molecule type" value="Genomic_DNA"/>
</dbReference>
<proteinExistence type="predicted"/>
<accession>A0A6A6WAP9</accession>
<dbReference type="Gene3D" id="3.90.1200.10">
    <property type="match status" value="1"/>
</dbReference>
<keyword evidence="2" id="KW-0808">Transferase</keyword>
<dbReference type="AlphaFoldDB" id="A0A6A6WAP9"/>
<name>A0A6A6WAP9_9PEZI</name>